<dbReference type="Proteomes" id="UP000315648">
    <property type="component" value="Unassembled WGS sequence"/>
</dbReference>
<dbReference type="PANTHER" id="PTHR43090:SF2">
    <property type="entry name" value="1-(5-PHOSPHORIBOSYL)-5-[(5-PHOSPHORIBOSYLAMINO)METHYLIDENEAMINO] IMIDAZOLE-4-CARBOXAMIDE ISOMERASE"/>
    <property type="match status" value="1"/>
</dbReference>
<dbReference type="InterPro" id="IPR006062">
    <property type="entry name" value="His_biosynth"/>
</dbReference>
<dbReference type="InterPro" id="IPR011858">
    <property type="entry name" value="His6/HISN3"/>
</dbReference>
<evidence type="ECO:0000256" key="4">
    <source>
        <dbReference type="ARBA" id="ARBA00023235"/>
    </source>
</evidence>
<dbReference type="PANTHER" id="PTHR43090">
    <property type="entry name" value="1-(5-PHOSPHORIBOSYL)-5-[(5-PHOSPHORIBOSYLAMINO)METHYLIDENEAMINO] IMIDAZOLE-4-CARBOXAMIDE ISOMERASE"/>
    <property type="match status" value="1"/>
</dbReference>
<comment type="similarity">
    <text evidence="1 6">Belongs to the HisA/HisF family.</text>
</comment>
<evidence type="ECO:0000256" key="1">
    <source>
        <dbReference type="ARBA" id="ARBA00009667"/>
    </source>
</evidence>
<dbReference type="GO" id="GO:0005737">
    <property type="term" value="C:cytoplasm"/>
    <property type="evidence" value="ECO:0007669"/>
    <property type="project" value="TreeGrafter"/>
</dbReference>
<dbReference type="GO" id="GO:0003949">
    <property type="term" value="F:1-(5-phosphoribosyl)-5-[(5-phosphoribosylamino)methylideneamino]imidazole-4-carboxamide isomerase activity"/>
    <property type="evidence" value="ECO:0007669"/>
    <property type="project" value="InterPro"/>
</dbReference>
<evidence type="ECO:0000313" key="8">
    <source>
        <dbReference type="Proteomes" id="UP000315648"/>
    </source>
</evidence>
<dbReference type="FunFam" id="3.20.20.70:FF:000110">
    <property type="entry name" value="1-(5-phosphoribosyl)-5-[(5-phosphoribosylamino)methylideneamino] imidazole-4-carboxamide isomerase, chloroplastic"/>
    <property type="match status" value="1"/>
</dbReference>
<dbReference type="Pfam" id="PF00977">
    <property type="entry name" value="His_biosynth"/>
    <property type="match status" value="1"/>
</dbReference>
<dbReference type="InterPro" id="IPR011060">
    <property type="entry name" value="RibuloseP-bd_barrel"/>
</dbReference>
<keyword evidence="8" id="KW-1185">Reference proteome</keyword>
<evidence type="ECO:0000313" key="7">
    <source>
        <dbReference type="EMBL" id="TSJ78899.1"/>
    </source>
</evidence>
<dbReference type="AlphaFoldDB" id="A0A556QQJ6"/>
<keyword evidence="3 6" id="KW-0368">Histidine biosynthesis</keyword>
<dbReference type="InterPro" id="IPR013785">
    <property type="entry name" value="Aldolase_TIM"/>
</dbReference>
<evidence type="ECO:0000256" key="3">
    <source>
        <dbReference type="ARBA" id="ARBA00023102"/>
    </source>
</evidence>
<name>A0A556QQJ6_9BACT</name>
<dbReference type="EMBL" id="VMBG01000001">
    <property type="protein sequence ID" value="TSJ78899.1"/>
    <property type="molecule type" value="Genomic_DNA"/>
</dbReference>
<comment type="caution">
    <text evidence="7">The sequence shown here is derived from an EMBL/GenBank/DDBJ whole genome shotgun (WGS) entry which is preliminary data.</text>
</comment>
<dbReference type="CDD" id="cd04723">
    <property type="entry name" value="HisA_HisF"/>
    <property type="match status" value="1"/>
</dbReference>
<protein>
    <submittedName>
        <fullName evidence="7">Phosphoribosylformimino-5-aminoimidazole carboxamide ribotide isomerase</fullName>
    </submittedName>
</protein>
<dbReference type="Gene3D" id="3.20.20.70">
    <property type="entry name" value="Aldolase class I"/>
    <property type="match status" value="1"/>
</dbReference>
<evidence type="ECO:0000256" key="2">
    <source>
        <dbReference type="ARBA" id="ARBA00022605"/>
    </source>
</evidence>
<comment type="pathway">
    <text evidence="5">Amino-acid biosynthesis.</text>
</comment>
<sequence>MPTKFRPCIDLHDGKVKQIVGGSLRDDGAGLRENFVSDESAASFAARYQADGLFGGHVIKLGQGNDEAAREALAAFPGGLHIGGGINADNATQWLEAGASHVIVTSWLFDADGRFLDDRLETLKRRVGAERLVLDLSCRRTASGWTVAMNRWQTLTDLHVTPEILDRLAGSCAEFLIHAADVEGLCGGIDADLVALLGGWGKIPMTYAGGVATMDDVLKVEHASGGKLDLTVGSALDIFGGRGVCYTDLVLWNQRPEQA</sequence>
<dbReference type="NCBIfam" id="TIGR02129">
    <property type="entry name" value="hisA_euk"/>
    <property type="match status" value="1"/>
</dbReference>
<proteinExistence type="inferred from homology"/>
<dbReference type="GO" id="GO:0000162">
    <property type="term" value="P:L-tryptophan biosynthetic process"/>
    <property type="evidence" value="ECO:0007669"/>
    <property type="project" value="TreeGrafter"/>
</dbReference>
<evidence type="ECO:0000256" key="5">
    <source>
        <dbReference type="ARBA" id="ARBA00029440"/>
    </source>
</evidence>
<evidence type="ECO:0000256" key="6">
    <source>
        <dbReference type="RuleBase" id="RU003657"/>
    </source>
</evidence>
<accession>A0A556QQJ6</accession>
<dbReference type="OrthoDB" id="9807749at2"/>
<dbReference type="RefSeq" id="WP_144229240.1">
    <property type="nucleotide sequence ID" value="NZ_CBCRVV010000019.1"/>
</dbReference>
<reference evidence="7 8" key="1">
    <citation type="submission" date="2019-07" db="EMBL/GenBank/DDBJ databases">
        <title>Description of 53C-WASEF.</title>
        <authorList>
            <person name="Pitt A."/>
            <person name="Hahn M.W."/>
        </authorList>
    </citation>
    <scope>NUCLEOTIDE SEQUENCE [LARGE SCALE GENOMIC DNA]</scope>
    <source>
        <strain evidence="7 8">53C-WASEF</strain>
    </source>
</reference>
<dbReference type="InterPro" id="IPR044524">
    <property type="entry name" value="Isoase_HisA-like"/>
</dbReference>
<gene>
    <name evidence="7" type="primary">hisA</name>
    <name evidence="7" type="ORF">FPL22_06235</name>
</gene>
<organism evidence="7 8">
    <name type="scientific">Rariglobus hedericola</name>
    <dbReference type="NCBI Taxonomy" id="2597822"/>
    <lineage>
        <taxon>Bacteria</taxon>
        <taxon>Pseudomonadati</taxon>
        <taxon>Verrucomicrobiota</taxon>
        <taxon>Opitutia</taxon>
        <taxon>Opitutales</taxon>
        <taxon>Opitutaceae</taxon>
        <taxon>Rariglobus</taxon>
    </lineage>
</organism>
<dbReference type="GO" id="GO:0000105">
    <property type="term" value="P:L-histidine biosynthetic process"/>
    <property type="evidence" value="ECO:0007669"/>
    <property type="project" value="UniProtKB-KW"/>
</dbReference>
<keyword evidence="4 7" id="KW-0413">Isomerase</keyword>
<keyword evidence="2 6" id="KW-0028">Amino-acid biosynthesis</keyword>
<dbReference type="SUPFAM" id="SSF51366">
    <property type="entry name" value="Ribulose-phoshate binding barrel"/>
    <property type="match status" value="1"/>
</dbReference>